<dbReference type="SUPFAM" id="SSF55120">
    <property type="entry name" value="Pseudouridine synthase"/>
    <property type="match status" value="1"/>
</dbReference>
<dbReference type="EMBL" id="JACHON010000006">
    <property type="protein sequence ID" value="MBB6512934.1"/>
    <property type="molecule type" value="Genomic_DNA"/>
</dbReference>
<keyword evidence="3 4" id="KW-0413">Isomerase</keyword>
<organism evidence="9 10">
    <name type="scientific">Gracilibacillus halotolerans</name>
    <dbReference type="NCBI Taxonomy" id="74386"/>
    <lineage>
        <taxon>Bacteria</taxon>
        <taxon>Bacillati</taxon>
        <taxon>Bacillota</taxon>
        <taxon>Bacilli</taxon>
        <taxon>Bacillales</taxon>
        <taxon>Bacillaceae</taxon>
        <taxon>Gracilibacillus</taxon>
    </lineage>
</organism>
<dbReference type="PIRSF" id="PIRSF001430">
    <property type="entry name" value="tRNA_psdUrid_synth"/>
    <property type="match status" value="1"/>
</dbReference>
<feature type="binding site" evidence="4 6">
    <location>
        <position position="110"/>
    </location>
    <ligand>
        <name>substrate</name>
    </ligand>
</feature>
<gene>
    <name evidence="4" type="primary">truA</name>
    <name evidence="9" type="ORF">GGQ92_001723</name>
</gene>
<evidence type="ECO:0000313" key="9">
    <source>
        <dbReference type="EMBL" id="MBB6512934.1"/>
    </source>
</evidence>
<proteinExistence type="inferred from homology"/>
<dbReference type="AlphaFoldDB" id="A0A841RPS8"/>
<comment type="caution">
    <text evidence="9">The sequence shown here is derived from an EMBL/GenBank/DDBJ whole genome shotgun (WGS) entry which is preliminary data.</text>
</comment>
<dbReference type="FunFam" id="3.30.70.580:FF:000001">
    <property type="entry name" value="tRNA pseudouridine synthase A"/>
    <property type="match status" value="1"/>
</dbReference>
<keyword evidence="10" id="KW-1185">Reference proteome</keyword>
<dbReference type="Proteomes" id="UP000572212">
    <property type="component" value="Unassembled WGS sequence"/>
</dbReference>
<dbReference type="RefSeq" id="WP_184247149.1">
    <property type="nucleotide sequence ID" value="NZ_BAAACU010000042.1"/>
</dbReference>
<dbReference type="EC" id="5.4.99.12" evidence="4"/>
<dbReference type="GO" id="GO:0160147">
    <property type="term" value="F:tRNA pseudouridine(38-40) synthase activity"/>
    <property type="evidence" value="ECO:0007669"/>
    <property type="project" value="UniProtKB-EC"/>
</dbReference>
<dbReference type="Gene3D" id="3.30.70.660">
    <property type="entry name" value="Pseudouridine synthase I, catalytic domain, C-terminal subdomain"/>
    <property type="match status" value="1"/>
</dbReference>
<evidence type="ECO:0000256" key="1">
    <source>
        <dbReference type="ARBA" id="ARBA00009375"/>
    </source>
</evidence>
<dbReference type="PANTHER" id="PTHR11142">
    <property type="entry name" value="PSEUDOURIDYLATE SYNTHASE"/>
    <property type="match status" value="1"/>
</dbReference>
<evidence type="ECO:0000313" key="10">
    <source>
        <dbReference type="Proteomes" id="UP000572212"/>
    </source>
</evidence>
<feature type="active site" description="Nucleophile" evidence="4 5">
    <location>
        <position position="52"/>
    </location>
</feature>
<dbReference type="InterPro" id="IPR020103">
    <property type="entry name" value="PsdUridine_synth_cat_dom_sf"/>
</dbReference>
<accession>A0A841RPS8</accession>
<dbReference type="HAMAP" id="MF_00171">
    <property type="entry name" value="TruA"/>
    <property type="match status" value="1"/>
</dbReference>
<evidence type="ECO:0000256" key="5">
    <source>
        <dbReference type="PIRSR" id="PIRSR001430-1"/>
    </source>
</evidence>
<dbReference type="Gene3D" id="3.30.70.580">
    <property type="entry name" value="Pseudouridine synthase I, catalytic domain, N-terminal subdomain"/>
    <property type="match status" value="1"/>
</dbReference>
<name>A0A841RPS8_9BACI</name>
<dbReference type="NCBIfam" id="TIGR00071">
    <property type="entry name" value="hisT_truA"/>
    <property type="match status" value="1"/>
</dbReference>
<sequence length="245" mass="27837">MRMKMVISYDGTNFSGYQIQPGKRTIQGEIEKALGKMHKIDKVPVIASGRTDSGVHAIGQVIHFDTQLQIEPSNWLRALTSLLPSDIQIIDIGKVDDHFHARYDAKSKEYRYVIFHREQPDIFKRHYAYWVAESLDIDKMKQALTYIEGKHDFTSFCAANSGVKGDKIRTVLQAALEEQGDEIIFTIRGDGFLYNMVRIIVGTVVEVGKGKRDPEEILNILRAKNRKVAGKTAPAHGLFLWNVQY</sequence>
<comment type="caution">
    <text evidence="4">Lacks conserved residue(s) required for the propagation of feature annotation.</text>
</comment>
<evidence type="ECO:0000256" key="6">
    <source>
        <dbReference type="PIRSR" id="PIRSR001430-2"/>
    </source>
</evidence>
<evidence type="ECO:0000256" key="2">
    <source>
        <dbReference type="ARBA" id="ARBA00022694"/>
    </source>
</evidence>
<protein>
    <recommendedName>
        <fullName evidence="4">tRNA pseudouridine synthase A</fullName>
        <ecNumber evidence="4">5.4.99.12</ecNumber>
    </recommendedName>
    <alternativeName>
        <fullName evidence="4">tRNA pseudouridine(38-40) synthase</fullName>
    </alternativeName>
    <alternativeName>
        <fullName evidence="4">tRNA pseudouridylate synthase I</fullName>
    </alternativeName>
    <alternativeName>
        <fullName evidence="4">tRNA-uridine isomerase I</fullName>
    </alternativeName>
</protein>
<comment type="similarity">
    <text evidence="1 4 7">Belongs to the tRNA pseudouridine synthase TruA family.</text>
</comment>
<feature type="domain" description="Pseudouridine synthase I TruA alpha/beta" evidence="8">
    <location>
        <begin position="6"/>
        <end position="104"/>
    </location>
</feature>
<evidence type="ECO:0000256" key="3">
    <source>
        <dbReference type="ARBA" id="ARBA00023235"/>
    </source>
</evidence>
<dbReference type="PANTHER" id="PTHR11142:SF0">
    <property type="entry name" value="TRNA PSEUDOURIDINE SYNTHASE-LIKE 1"/>
    <property type="match status" value="1"/>
</dbReference>
<evidence type="ECO:0000256" key="4">
    <source>
        <dbReference type="HAMAP-Rule" id="MF_00171"/>
    </source>
</evidence>
<keyword evidence="2 4" id="KW-0819">tRNA processing</keyword>
<evidence type="ECO:0000259" key="8">
    <source>
        <dbReference type="Pfam" id="PF01416"/>
    </source>
</evidence>
<comment type="catalytic activity">
    <reaction evidence="4 7">
        <text>uridine(38/39/40) in tRNA = pseudouridine(38/39/40) in tRNA</text>
        <dbReference type="Rhea" id="RHEA:22376"/>
        <dbReference type="Rhea" id="RHEA-COMP:10085"/>
        <dbReference type="Rhea" id="RHEA-COMP:10087"/>
        <dbReference type="ChEBI" id="CHEBI:65314"/>
        <dbReference type="ChEBI" id="CHEBI:65315"/>
        <dbReference type="EC" id="5.4.99.12"/>
    </reaction>
</comment>
<dbReference type="Pfam" id="PF01416">
    <property type="entry name" value="PseudoU_synth_1"/>
    <property type="match status" value="2"/>
</dbReference>
<dbReference type="CDD" id="cd02570">
    <property type="entry name" value="PseudoU_synth_EcTruA"/>
    <property type="match status" value="1"/>
</dbReference>
<comment type="function">
    <text evidence="4">Formation of pseudouridine at positions 38, 39 and 40 in the anticodon stem and loop of transfer RNAs.</text>
</comment>
<evidence type="ECO:0000256" key="7">
    <source>
        <dbReference type="RuleBase" id="RU003792"/>
    </source>
</evidence>
<dbReference type="InterPro" id="IPR020095">
    <property type="entry name" value="PsdUridine_synth_TruA_C"/>
</dbReference>
<comment type="subunit">
    <text evidence="4">Homodimer.</text>
</comment>
<dbReference type="InterPro" id="IPR001406">
    <property type="entry name" value="PsdUridine_synth_TruA"/>
</dbReference>
<dbReference type="InterPro" id="IPR020097">
    <property type="entry name" value="PsdUridine_synth_TruA_a/b_dom"/>
</dbReference>
<dbReference type="GO" id="GO:0031119">
    <property type="term" value="P:tRNA pseudouridine synthesis"/>
    <property type="evidence" value="ECO:0007669"/>
    <property type="project" value="UniProtKB-UniRule"/>
</dbReference>
<feature type="domain" description="Pseudouridine synthase I TruA alpha/beta" evidence="8">
    <location>
        <begin position="145"/>
        <end position="245"/>
    </location>
</feature>
<dbReference type="InterPro" id="IPR020094">
    <property type="entry name" value="TruA/RsuA/RluB/E/F_N"/>
</dbReference>
<reference evidence="9 10" key="1">
    <citation type="submission" date="2020-08" db="EMBL/GenBank/DDBJ databases">
        <title>Genomic Encyclopedia of Type Strains, Phase IV (KMG-IV): sequencing the most valuable type-strain genomes for metagenomic binning, comparative biology and taxonomic classification.</title>
        <authorList>
            <person name="Goeker M."/>
        </authorList>
    </citation>
    <scope>NUCLEOTIDE SEQUENCE [LARGE SCALE GENOMIC DNA]</scope>
    <source>
        <strain evidence="9 10">DSM 11805</strain>
    </source>
</reference>
<dbReference type="GO" id="GO:0003723">
    <property type="term" value="F:RNA binding"/>
    <property type="evidence" value="ECO:0007669"/>
    <property type="project" value="InterPro"/>
</dbReference>